<evidence type="ECO:0000256" key="8">
    <source>
        <dbReference type="SAM" id="Phobius"/>
    </source>
</evidence>
<dbReference type="Proteomes" id="UP000198723">
    <property type="component" value="Unassembled WGS sequence"/>
</dbReference>
<evidence type="ECO:0000256" key="5">
    <source>
        <dbReference type="ARBA" id="ARBA00022989"/>
    </source>
</evidence>
<evidence type="ECO:0000256" key="4">
    <source>
        <dbReference type="ARBA" id="ARBA00022692"/>
    </source>
</evidence>
<dbReference type="InterPro" id="IPR018584">
    <property type="entry name" value="GT87"/>
</dbReference>
<reference evidence="9 10" key="1">
    <citation type="submission" date="2016-08" db="EMBL/GenBank/DDBJ databases">
        <authorList>
            <person name="Seilhamer J.J."/>
        </authorList>
    </citation>
    <scope>NUCLEOTIDE SEQUENCE [LARGE SCALE GENOMIC DNA]</scope>
    <source>
        <strain evidence="9 10">HBR26</strain>
    </source>
</reference>
<dbReference type="GO" id="GO:0005886">
    <property type="term" value="C:plasma membrane"/>
    <property type="evidence" value="ECO:0007669"/>
    <property type="project" value="UniProtKB-SubCell"/>
</dbReference>
<keyword evidence="6 8" id="KW-0472">Membrane</keyword>
<proteinExistence type="inferred from homology"/>
<comment type="similarity">
    <text evidence="7">Belongs to the glycosyltransferase 87 family.</text>
</comment>
<feature type="transmembrane region" description="Helical" evidence="8">
    <location>
        <begin position="334"/>
        <end position="356"/>
    </location>
</feature>
<protein>
    <recommendedName>
        <fullName evidence="11">Alpha-1,2-mannosyltransferase</fullName>
    </recommendedName>
</protein>
<feature type="transmembrane region" description="Helical" evidence="8">
    <location>
        <begin position="140"/>
        <end position="156"/>
    </location>
</feature>
<organism evidence="9 10">
    <name type="scientific">Rhizobium aethiopicum</name>
    <dbReference type="NCBI Taxonomy" id="1138170"/>
    <lineage>
        <taxon>Bacteria</taxon>
        <taxon>Pseudomonadati</taxon>
        <taxon>Pseudomonadota</taxon>
        <taxon>Alphaproteobacteria</taxon>
        <taxon>Hyphomicrobiales</taxon>
        <taxon>Rhizobiaceae</taxon>
        <taxon>Rhizobium/Agrobacterium group</taxon>
        <taxon>Rhizobium</taxon>
    </lineage>
</organism>
<keyword evidence="2" id="KW-1003">Cell membrane</keyword>
<dbReference type="STRING" id="1138170.GA0061105_104277"/>
<evidence type="ECO:0000256" key="1">
    <source>
        <dbReference type="ARBA" id="ARBA00004651"/>
    </source>
</evidence>
<gene>
    <name evidence="9" type="ORF">GA0061105_104277</name>
</gene>
<dbReference type="EMBL" id="FMAJ01000004">
    <property type="protein sequence ID" value="SCB58351.1"/>
    <property type="molecule type" value="Genomic_DNA"/>
</dbReference>
<sequence length="397" mass="42922">MKTRSLASLFHDADIGPPGKFIRLAATAGLALISLLIIQAEIPRVVSDHGLWDFGAFVASGRAAAAGLDPYGIYPPLTPHVVFPGFESWNPNLNPPISALLFQAFDVVDPVQSLRIWWMISIASYFAAVVLLLRRYSGGLELPLLAIWAFALAGFWDTLYLGQIYMPFVLLAVVAWLRLEKGDRVFAGIIIGLLISMKPNFAVWPVLLFLAGHRLPSVLAVTTAAVIAAIPLAMFGSQIYLDWLRLVATDGQRAIFLTNASFAGVAARAGLPAAGTVLAALLLLGLAGWAFFRRPPIIAVSGFALLASLLASPLGWIHYTLFLLPVLLHHWQRAWAWVAGAALTIPVPVILGYFGAPRLTQLTAGSIYAWALVLILIGLIVSERDRQHAPTQGAFLR</sequence>
<dbReference type="AlphaFoldDB" id="A0A1C3Y1K4"/>
<dbReference type="GO" id="GO:0016758">
    <property type="term" value="F:hexosyltransferase activity"/>
    <property type="evidence" value="ECO:0007669"/>
    <property type="project" value="InterPro"/>
</dbReference>
<feature type="transmembrane region" description="Helical" evidence="8">
    <location>
        <begin position="297"/>
        <end position="322"/>
    </location>
</feature>
<feature type="transmembrane region" description="Helical" evidence="8">
    <location>
        <begin position="186"/>
        <end position="211"/>
    </location>
</feature>
<feature type="transmembrane region" description="Helical" evidence="8">
    <location>
        <begin position="21"/>
        <end position="42"/>
    </location>
</feature>
<dbReference type="Pfam" id="PF09594">
    <property type="entry name" value="GT87"/>
    <property type="match status" value="1"/>
</dbReference>
<evidence type="ECO:0008006" key="11">
    <source>
        <dbReference type="Google" id="ProtNLM"/>
    </source>
</evidence>
<name>A0A1C3Y1K4_9HYPH</name>
<evidence type="ECO:0000256" key="7">
    <source>
        <dbReference type="ARBA" id="ARBA00024033"/>
    </source>
</evidence>
<evidence type="ECO:0000256" key="6">
    <source>
        <dbReference type="ARBA" id="ARBA00023136"/>
    </source>
</evidence>
<evidence type="ECO:0000313" key="9">
    <source>
        <dbReference type="EMBL" id="SCB58351.1"/>
    </source>
</evidence>
<keyword evidence="4 8" id="KW-0812">Transmembrane</keyword>
<feature type="transmembrane region" description="Helical" evidence="8">
    <location>
        <begin position="116"/>
        <end position="133"/>
    </location>
</feature>
<accession>A0A1C3Y1K4</accession>
<comment type="subcellular location">
    <subcellularLocation>
        <location evidence="1">Cell membrane</location>
        <topology evidence="1">Multi-pass membrane protein</topology>
    </subcellularLocation>
</comment>
<evidence type="ECO:0000313" key="10">
    <source>
        <dbReference type="Proteomes" id="UP000198723"/>
    </source>
</evidence>
<dbReference type="RefSeq" id="WP_092750188.1">
    <property type="nucleotide sequence ID" value="NZ_FMAJ01000004.1"/>
</dbReference>
<feature type="transmembrane region" description="Helical" evidence="8">
    <location>
        <begin position="217"/>
        <end position="241"/>
    </location>
</feature>
<evidence type="ECO:0000256" key="2">
    <source>
        <dbReference type="ARBA" id="ARBA00022475"/>
    </source>
</evidence>
<feature type="transmembrane region" description="Helical" evidence="8">
    <location>
        <begin position="262"/>
        <end position="291"/>
    </location>
</feature>
<keyword evidence="5 8" id="KW-1133">Transmembrane helix</keyword>
<evidence type="ECO:0000256" key="3">
    <source>
        <dbReference type="ARBA" id="ARBA00022679"/>
    </source>
</evidence>
<keyword evidence="3" id="KW-0808">Transferase</keyword>
<feature type="transmembrane region" description="Helical" evidence="8">
    <location>
        <begin position="362"/>
        <end position="381"/>
    </location>
</feature>